<dbReference type="InterPro" id="IPR051218">
    <property type="entry name" value="Sec_MonoDiacylglyc_Lipase"/>
</dbReference>
<dbReference type="EMBL" id="QOKY01000173">
    <property type="protein sequence ID" value="RMZ54740.1"/>
    <property type="molecule type" value="Genomic_DNA"/>
</dbReference>
<protein>
    <recommendedName>
        <fullName evidence="3">Fungal lipase-type domain-containing protein</fullName>
    </recommendedName>
</protein>
<keyword evidence="2" id="KW-1133">Transmembrane helix</keyword>
<proteinExistence type="predicted"/>
<dbReference type="Pfam" id="PF01764">
    <property type="entry name" value="Lipase_3"/>
    <property type="match status" value="3"/>
</dbReference>
<evidence type="ECO:0000256" key="1">
    <source>
        <dbReference type="SAM" id="MobiDB-lite"/>
    </source>
</evidence>
<feature type="transmembrane region" description="Helical" evidence="2">
    <location>
        <begin position="53"/>
        <end position="74"/>
    </location>
</feature>
<comment type="caution">
    <text evidence="4">The sequence shown here is derived from an EMBL/GenBank/DDBJ whole genome shotgun (WGS) entry which is preliminary data.</text>
</comment>
<feature type="transmembrane region" description="Helical" evidence="2">
    <location>
        <begin position="254"/>
        <end position="277"/>
    </location>
</feature>
<feature type="transmembrane region" description="Helical" evidence="2">
    <location>
        <begin position="773"/>
        <end position="798"/>
    </location>
</feature>
<feature type="region of interest" description="Disordered" evidence="1">
    <location>
        <begin position="1574"/>
        <end position="1607"/>
    </location>
</feature>
<dbReference type="CDD" id="cd00519">
    <property type="entry name" value="Lipase_3"/>
    <property type="match status" value="3"/>
</dbReference>
<dbReference type="SUPFAM" id="SSF53474">
    <property type="entry name" value="alpha/beta-Hydrolases"/>
    <property type="match status" value="3"/>
</dbReference>
<keyword evidence="2" id="KW-0812">Transmembrane</keyword>
<feature type="transmembrane region" description="Helical" evidence="2">
    <location>
        <begin position="1693"/>
        <end position="1714"/>
    </location>
</feature>
<feature type="transmembrane region" description="Helical" evidence="2">
    <location>
        <begin position="959"/>
        <end position="979"/>
    </location>
</feature>
<feature type="region of interest" description="Disordered" evidence="1">
    <location>
        <begin position="1"/>
        <end position="29"/>
    </location>
</feature>
<feature type="domain" description="Fungal lipase-type" evidence="3">
    <location>
        <begin position="1126"/>
        <end position="1278"/>
    </location>
</feature>
<dbReference type="GO" id="GO:0006629">
    <property type="term" value="P:lipid metabolic process"/>
    <property type="evidence" value="ECO:0007669"/>
    <property type="project" value="InterPro"/>
</dbReference>
<feature type="transmembrane region" description="Helical" evidence="2">
    <location>
        <begin position="804"/>
        <end position="829"/>
    </location>
</feature>
<dbReference type="InterPro" id="IPR029058">
    <property type="entry name" value="AB_hydrolase_fold"/>
</dbReference>
<feature type="transmembrane region" description="Helical" evidence="2">
    <location>
        <begin position="865"/>
        <end position="883"/>
    </location>
</feature>
<dbReference type="PANTHER" id="PTHR45856">
    <property type="entry name" value="ALPHA/BETA-HYDROLASES SUPERFAMILY PROTEIN"/>
    <property type="match status" value="1"/>
</dbReference>
<name>A0A3M7KY62_AUXPR</name>
<evidence type="ECO:0000313" key="5">
    <source>
        <dbReference type="Proteomes" id="UP000279271"/>
    </source>
</evidence>
<reference evidence="5" key="1">
    <citation type="journal article" date="2018" name="Algal Res.">
        <title>Characterization of plant carbon substrate utilization by Auxenochlorella protothecoides.</title>
        <authorList>
            <person name="Vogler B.W."/>
            <person name="Starkenburg S.R."/>
            <person name="Sudasinghe N."/>
            <person name="Schambach J.Y."/>
            <person name="Rollin J.A."/>
            <person name="Pattathil S."/>
            <person name="Barry A.N."/>
        </authorList>
    </citation>
    <scope>NUCLEOTIDE SEQUENCE [LARGE SCALE GENOMIC DNA]</scope>
    <source>
        <strain evidence="5">UTEX 25</strain>
    </source>
</reference>
<feature type="transmembrane region" description="Helical" evidence="2">
    <location>
        <begin position="1735"/>
        <end position="1758"/>
    </location>
</feature>
<evidence type="ECO:0000313" key="4">
    <source>
        <dbReference type="EMBL" id="RMZ54740.1"/>
    </source>
</evidence>
<feature type="domain" description="Fungal lipase-type" evidence="3">
    <location>
        <begin position="430"/>
        <end position="563"/>
    </location>
</feature>
<feature type="transmembrane region" description="Helical" evidence="2">
    <location>
        <begin position="94"/>
        <end position="116"/>
    </location>
</feature>
<sequence>MEALPAAAGTMLPGGNGEAEAPLDKNPGLRHYDPHRDVILRVEWITDKAMQNLTVTVQILVFTGAVLLAAVVALKEVKGNDLVFMPTIPTMNLVFGTGCMLELLFTCAIFYARVVIANRSGKRWDPKRRRAVVLTEIELGTQTLNMAAFLTTNAIQLADRWLCWNTLCLISWVHADRFRPVPNEKDSTLARPGANEVPLATDLPLTSHWRKLALWLAFLGTTVATNVKLADGPADRASGLSQCDASLLDCHQTAGLLVGQAISIVLIILYLLLYLYATRRSLQQLSRFSYNRFRVGNRLIRIQVITTAIVAGQCFLDSPKQPSDKETLLAFLQEFAWTEASQPAKRSARSASLKRTTGQAEGIDKEPMWCFETAVKLMHWCSLCYAFDKADTSVALKTAMELYHLEEYEMIWEERVDTLCLLAAGPGTVVIAFRGTASMAGLLADMKVAGTWRSRPKVHTGFLHCYRSGELDVRLARGVRRAVQRAARAGAGPVRVLVTGHSLGGALGMLCAYDVARAHPGLDVSCYTFGTPRVGNRAFADLYGGLVPDTWHVVNGDDTITRSGKFFFLYKRVGHRSQALIPESIHTLCPGGSLYDHYLSSYRTSFAAVLLAQFGAKAISGGKSAATVLAHAPGRAPDADVEVNFDETSSAHIPRDKEDVAVEGDVKRADLEHPSNSVSGKDNFEKASTGISSSISPHYNPDSDVIVRAEWIGERSMKEAAFYLHMNTVPLINLAIGAPFLLALFLACLGFMRRVIRSNRSGKRWSRRRRRGVTNAGIEQVVQIINLLAFVVCSAYVVDKDCAVLSYTVIWGGFVQWTCWNTIFLLQWIGSASILPLKGTRWEHYNTARDAMAMDLPYGAHWRKLLLWAVVQGLIIATGIIFSREISHAVGGMENGMCPGEATNCHIPSHLVVLMVLCSAGIMVYQIVWIWNIRQGFIFLAGQPYNEFRMGNQIIRLQVRLRGLAIIVFMASMIIYTFTDINSCGSLLLSWLGYQPMQIVMTAIVLANTILMTPKRPDAGAILGVWLQEFAWTERDIENKKEERSSSLPPGTDTEQLNAEPIWCFETAIKLIYWCFLCYDYEENKSKAAYSVDTALSLYDLHSFEMLWEEEMDTKCLIGWNDDTMVISFRGTASMANVASDLKVWRKIWPKNISTKRCWKLGGVPRVHSGFYHAYTANGFNFQLMKRLKSLLLRLSKDNPGKRVRVYVTGHSLGGALATLCAYDVMTHCQMNHAEHYEVSCYTFGAPRTGNHAFAKLFASVVPDTWHIINSDDTVTRAGKFFFLYKRGGHRAMINPRGDLLVRPPYVEQFVHRMPGTGSLRDHYLTSYQRSMMAVLAAQFGRKSIMGGKDGVRNLTQTAGTRAVLEKAGLTWADFERLEREGLSAGLRSTSGLVDCSCGNVSIPSWPRQWVEAFKPCKRAREAATRPAPTQDTAVATADLESGGEVLDPGDGEVCVWPRAIKTEQRYRMRACQGKEASTVCTAMKSFRMKGKRAQSTWCDTSVEGGTAAESMGDLQAADVPAEESMDREEVSEPAGADLADLEDVDYTFISAAGDDRARILPISGCMEDARGMDGRADGLDTASSMESGTFSETPHSESGSSGRFSVKCPHYNPDEDVITRTEWIQERGMKVSIVGVQMGNIASLVVLSVALYWKVKKPHAKHPVTCMSTENDVKRADALLADLPLWKQWRKLWLFVIMQALIVAATTLFLQFFSTVAFEACPGADSDCRMPARVAAMAITPPSFFLVYLVFILHSLFKSYAFFNSQPYNLYQIGNQILRLNIAMSVVVVVQAYHATPKRPSDASILRVWLQEFSWTEGSLEANKKERSSSLPASAAGQARELDAEPMWCFETAMKLNYWTFLCYDYKELNSKAAYNVDTALSLYDLHSFEMLWEKSLDTKCLIGWSDRTLVVAFRGTASIANVASDLQVWRTPWPKAPGHRTLLGALRGRARVHAGFLQAYRVNGFDARIKECIAGVLAGLQPDCAGRPIKVYVTGHSLGGALATLCAYDIAVCERLSGSVDVSCYTFGAPRTGNHVFAELYTRAVPDTWHIINNDDAVTRNGKFFMLYKRAGFRVLINARGDCIVRPNFVEQFVHRAPGGAWCGAVSVAPGVTKNVCRLYAPPEVGLVARHGAPHVPGTSCCRVPNILSYESRAVHNSSTGGSLASHFLTSYQKSLVAVLAAQFGRKSLVGGKQAVFMLTSTAGKASSCERGHVPSPLRWWQGPRRARRVVARTGQPDCSGGDVEVGGGDGLAIKHEVRLNVRPPRQGSMGGLMRWSSLRTKLGRRSSSQASTPPEPQESPGAGLEATYSGPLAQVREDPMDLSVVGDLRQRSLIVLGSHPAKQLRLRVPHAGQ</sequence>
<feature type="transmembrane region" description="Helical" evidence="2">
    <location>
        <begin position="1778"/>
        <end position="1797"/>
    </location>
</feature>
<dbReference type="InterPro" id="IPR002921">
    <property type="entry name" value="Fungal_lipase-type"/>
</dbReference>
<feature type="transmembrane region" description="Helical" evidence="2">
    <location>
        <begin position="1632"/>
        <end position="1654"/>
    </location>
</feature>
<feature type="transmembrane region" description="Helical" evidence="2">
    <location>
        <begin position="911"/>
        <end position="931"/>
    </location>
</feature>
<dbReference type="PANTHER" id="PTHR45856:SF24">
    <property type="entry name" value="FUNGAL LIPASE-LIKE DOMAIN-CONTAINING PROTEIN"/>
    <property type="match status" value="1"/>
</dbReference>
<dbReference type="Proteomes" id="UP000279271">
    <property type="component" value="Unassembled WGS sequence"/>
</dbReference>
<organism evidence="4 5">
    <name type="scientific">Auxenochlorella protothecoides</name>
    <name type="common">Green microalga</name>
    <name type="synonym">Chlorella protothecoides</name>
    <dbReference type="NCBI Taxonomy" id="3075"/>
    <lineage>
        <taxon>Eukaryota</taxon>
        <taxon>Viridiplantae</taxon>
        <taxon>Chlorophyta</taxon>
        <taxon>core chlorophytes</taxon>
        <taxon>Trebouxiophyceae</taxon>
        <taxon>Chlorellales</taxon>
        <taxon>Chlorellaceae</taxon>
        <taxon>Auxenochlorella</taxon>
    </lineage>
</organism>
<feature type="compositionally biased region" description="Polar residues" evidence="1">
    <location>
        <begin position="1582"/>
        <end position="1604"/>
    </location>
</feature>
<feature type="domain" description="Fungal lipase-type" evidence="3">
    <location>
        <begin position="1912"/>
        <end position="2062"/>
    </location>
</feature>
<evidence type="ECO:0000259" key="3">
    <source>
        <dbReference type="Pfam" id="PF01764"/>
    </source>
</evidence>
<dbReference type="Gene3D" id="3.40.50.1820">
    <property type="entry name" value="alpha/beta hydrolase"/>
    <property type="match status" value="3"/>
</dbReference>
<evidence type="ECO:0000256" key="2">
    <source>
        <dbReference type="SAM" id="Phobius"/>
    </source>
</evidence>
<keyword evidence="2" id="KW-0472">Membrane</keyword>
<accession>A0A3M7KY62</accession>
<gene>
    <name evidence="4" type="ORF">APUTEX25_003118</name>
</gene>
<feature type="transmembrane region" description="Helical" evidence="2">
    <location>
        <begin position="731"/>
        <end position="752"/>
    </location>
</feature>
<feature type="region of interest" description="Disordered" evidence="1">
    <location>
        <begin position="2283"/>
        <end position="2318"/>
    </location>
</feature>